<proteinExistence type="predicted"/>
<keyword evidence="2" id="KW-1185">Reference proteome</keyword>
<dbReference type="EMBL" id="RZHG01000030">
    <property type="protein sequence ID" value="RUR26800.1"/>
    <property type="molecule type" value="Genomic_DNA"/>
</dbReference>
<accession>A0A433KEX2</accession>
<dbReference type="RefSeq" id="WP_126949084.1">
    <property type="nucleotide sequence ID" value="NZ_RZHG01000030.1"/>
</dbReference>
<dbReference type="Proteomes" id="UP000287336">
    <property type="component" value="Unassembled WGS sequence"/>
</dbReference>
<evidence type="ECO:0000313" key="1">
    <source>
        <dbReference type="EMBL" id="RUR26800.1"/>
    </source>
</evidence>
<dbReference type="AlphaFoldDB" id="A0A433KEX2"/>
<comment type="caution">
    <text evidence="1">The sequence shown here is derived from an EMBL/GenBank/DDBJ whole genome shotgun (WGS) entry which is preliminary data.</text>
</comment>
<organism evidence="1 2">
    <name type="scientific">Vreelandella andesensis</name>
    <dbReference type="NCBI Taxonomy" id="447567"/>
    <lineage>
        <taxon>Bacteria</taxon>
        <taxon>Pseudomonadati</taxon>
        <taxon>Pseudomonadota</taxon>
        <taxon>Gammaproteobacteria</taxon>
        <taxon>Oceanospirillales</taxon>
        <taxon>Halomonadaceae</taxon>
        <taxon>Vreelandella</taxon>
    </lineage>
</organism>
<name>A0A433KEX2_9GAMM</name>
<evidence type="ECO:0000313" key="2">
    <source>
        <dbReference type="Proteomes" id="UP000287336"/>
    </source>
</evidence>
<gene>
    <name evidence="1" type="ORF">ELY33_16975</name>
</gene>
<sequence>MMIPVHAGTLDRRHSAAMERLHDQLISEMMTLFDEKLAAIAEADGNAKHNIRLRRDIADQAKQLARLRVA</sequence>
<protein>
    <submittedName>
        <fullName evidence="1">Uncharacterized protein</fullName>
    </submittedName>
</protein>
<reference evidence="1 2" key="1">
    <citation type="submission" date="2018-12" db="EMBL/GenBank/DDBJ databases">
        <title>three novel Halomonas strain isolated from plants.</title>
        <authorList>
            <person name="Sun C."/>
        </authorList>
    </citation>
    <scope>NUCLEOTIDE SEQUENCE [LARGE SCALE GENOMIC DNA]</scope>
    <source>
        <strain evidence="1 2">DSM 19434</strain>
    </source>
</reference>